<evidence type="ECO:0000313" key="3">
    <source>
        <dbReference type="Proteomes" id="UP000015106"/>
    </source>
</evidence>
<sequence>TVASSQPPPKVLSAPRFVPLHRSDQSVATRRERGLHFPRLTTARDGGPGGGAGRVRARAPRGVLGGHVIRAPRRLRHAGGQPPHPRLLSRRRPLPPPGARPGK</sequence>
<name>A0A8R7PEI7_TRIUA</name>
<organism evidence="2 3">
    <name type="scientific">Triticum urartu</name>
    <name type="common">Red wild einkorn</name>
    <name type="synonym">Crithodium urartu</name>
    <dbReference type="NCBI Taxonomy" id="4572"/>
    <lineage>
        <taxon>Eukaryota</taxon>
        <taxon>Viridiplantae</taxon>
        <taxon>Streptophyta</taxon>
        <taxon>Embryophyta</taxon>
        <taxon>Tracheophyta</taxon>
        <taxon>Spermatophyta</taxon>
        <taxon>Magnoliopsida</taxon>
        <taxon>Liliopsida</taxon>
        <taxon>Poales</taxon>
        <taxon>Poaceae</taxon>
        <taxon>BOP clade</taxon>
        <taxon>Pooideae</taxon>
        <taxon>Triticodae</taxon>
        <taxon>Triticeae</taxon>
        <taxon>Triticinae</taxon>
        <taxon>Triticum</taxon>
    </lineage>
</organism>
<dbReference type="Proteomes" id="UP000015106">
    <property type="component" value="Chromosome 2"/>
</dbReference>
<reference evidence="2" key="2">
    <citation type="submission" date="2018-03" db="EMBL/GenBank/DDBJ databases">
        <title>The Triticum urartu genome reveals the dynamic nature of wheat genome evolution.</title>
        <authorList>
            <person name="Ling H."/>
            <person name="Ma B."/>
            <person name="Shi X."/>
            <person name="Liu H."/>
            <person name="Dong L."/>
            <person name="Sun H."/>
            <person name="Cao Y."/>
            <person name="Gao Q."/>
            <person name="Zheng S."/>
            <person name="Li Y."/>
            <person name="Yu Y."/>
            <person name="Du H."/>
            <person name="Qi M."/>
            <person name="Li Y."/>
            <person name="Yu H."/>
            <person name="Cui Y."/>
            <person name="Wang N."/>
            <person name="Chen C."/>
            <person name="Wu H."/>
            <person name="Zhao Y."/>
            <person name="Zhang J."/>
            <person name="Li Y."/>
            <person name="Zhou W."/>
            <person name="Zhang B."/>
            <person name="Hu W."/>
            <person name="Eijk M."/>
            <person name="Tang J."/>
            <person name="Witsenboer H."/>
            <person name="Zhao S."/>
            <person name="Li Z."/>
            <person name="Zhang A."/>
            <person name="Wang D."/>
            <person name="Liang C."/>
        </authorList>
    </citation>
    <scope>NUCLEOTIDE SEQUENCE [LARGE SCALE GENOMIC DNA]</scope>
    <source>
        <strain evidence="2">cv. G1812</strain>
    </source>
</reference>
<evidence type="ECO:0000256" key="1">
    <source>
        <dbReference type="SAM" id="MobiDB-lite"/>
    </source>
</evidence>
<dbReference type="AlphaFoldDB" id="A0A8R7PEI7"/>
<dbReference type="EnsemblPlants" id="TuG1812G0200002820.01.T01">
    <property type="protein sequence ID" value="TuG1812G0200002820.01.T01.cds395691"/>
    <property type="gene ID" value="TuG1812G0200002820.01"/>
</dbReference>
<reference evidence="2" key="3">
    <citation type="submission" date="2022-06" db="UniProtKB">
        <authorList>
            <consortium name="EnsemblPlants"/>
        </authorList>
    </citation>
    <scope>IDENTIFICATION</scope>
</reference>
<reference evidence="3" key="1">
    <citation type="journal article" date="2013" name="Nature">
        <title>Draft genome of the wheat A-genome progenitor Triticum urartu.</title>
        <authorList>
            <person name="Ling H.Q."/>
            <person name="Zhao S."/>
            <person name="Liu D."/>
            <person name="Wang J."/>
            <person name="Sun H."/>
            <person name="Zhang C."/>
            <person name="Fan H."/>
            <person name="Li D."/>
            <person name="Dong L."/>
            <person name="Tao Y."/>
            <person name="Gao C."/>
            <person name="Wu H."/>
            <person name="Li Y."/>
            <person name="Cui Y."/>
            <person name="Guo X."/>
            <person name="Zheng S."/>
            <person name="Wang B."/>
            <person name="Yu K."/>
            <person name="Liang Q."/>
            <person name="Yang W."/>
            <person name="Lou X."/>
            <person name="Chen J."/>
            <person name="Feng M."/>
            <person name="Jian J."/>
            <person name="Zhang X."/>
            <person name="Luo G."/>
            <person name="Jiang Y."/>
            <person name="Liu J."/>
            <person name="Wang Z."/>
            <person name="Sha Y."/>
            <person name="Zhang B."/>
            <person name="Wu H."/>
            <person name="Tang D."/>
            <person name="Shen Q."/>
            <person name="Xue P."/>
            <person name="Zou S."/>
            <person name="Wang X."/>
            <person name="Liu X."/>
            <person name="Wang F."/>
            <person name="Yang Y."/>
            <person name="An X."/>
            <person name="Dong Z."/>
            <person name="Zhang K."/>
            <person name="Zhang X."/>
            <person name="Luo M.C."/>
            <person name="Dvorak J."/>
            <person name="Tong Y."/>
            <person name="Wang J."/>
            <person name="Yang H."/>
            <person name="Li Z."/>
            <person name="Wang D."/>
            <person name="Zhang A."/>
            <person name="Wang J."/>
        </authorList>
    </citation>
    <scope>NUCLEOTIDE SEQUENCE</scope>
    <source>
        <strain evidence="3">cv. G1812</strain>
    </source>
</reference>
<feature type="compositionally biased region" description="Basic and acidic residues" evidence="1">
    <location>
        <begin position="22"/>
        <end position="35"/>
    </location>
</feature>
<feature type="region of interest" description="Disordered" evidence="1">
    <location>
        <begin position="22"/>
        <end position="103"/>
    </location>
</feature>
<protein>
    <submittedName>
        <fullName evidence="2">Uncharacterized protein</fullName>
    </submittedName>
</protein>
<dbReference type="Gramene" id="TuG1812G0200002820.01.T01">
    <property type="protein sequence ID" value="TuG1812G0200002820.01.T01.cds395691"/>
    <property type="gene ID" value="TuG1812G0200002820.01"/>
</dbReference>
<accession>A0A8R7PEI7</accession>
<proteinExistence type="predicted"/>
<evidence type="ECO:0000313" key="2">
    <source>
        <dbReference type="EnsemblPlants" id="TuG1812G0200002820.01.T01.cds395691"/>
    </source>
</evidence>
<feature type="compositionally biased region" description="Pro residues" evidence="1">
    <location>
        <begin position="94"/>
        <end position="103"/>
    </location>
</feature>
<keyword evidence="3" id="KW-1185">Reference proteome</keyword>